<dbReference type="AlphaFoldDB" id="A0A5B8QXK7"/>
<evidence type="ECO:0000313" key="2">
    <source>
        <dbReference type="EMBL" id="QDZ90717.1"/>
    </source>
</evidence>
<dbReference type="Pfam" id="PF04175">
    <property type="entry name" value="DUF406"/>
    <property type="match status" value="1"/>
</dbReference>
<dbReference type="RefSeq" id="WP_023267225.1">
    <property type="nucleotide sequence ID" value="NZ_BSOL01000001.1"/>
</dbReference>
<dbReference type="Proteomes" id="UP000321124">
    <property type="component" value="Chromosome"/>
</dbReference>
<dbReference type="InterPro" id="IPR005272">
    <property type="entry name" value="DUF406"/>
</dbReference>
<dbReference type="InterPro" id="IPR035571">
    <property type="entry name" value="UPF0234-like_C"/>
</dbReference>
<dbReference type="EMBL" id="CP031775">
    <property type="protein sequence ID" value="QDZ90717.1"/>
    <property type="molecule type" value="Genomic_DNA"/>
</dbReference>
<name>A0A5B8QXK7_9GAMM</name>
<dbReference type="KEGG" id="sdeo:D0436_09705"/>
<dbReference type="PANTHER" id="PTHR38769:SF1">
    <property type="entry name" value="UPF0381 PROTEIN YFCZ-RELATED"/>
    <property type="match status" value="1"/>
</dbReference>
<reference evidence="2 3" key="1">
    <citation type="journal article" date="2019" name="Ecotoxicol. Environ. Saf.">
        <title>Microbial characterization of heavy metal resistant bacterial strains isolated from an electroplating wastewater treatment plant.</title>
        <authorList>
            <person name="Cai X."/>
            <person name="Zheng X."/>
            <person name="Zhang D."/>
            <person name="Iqbal W."/>
            <person name="Liu C."/>
            <person name="Yang B."/>
            <person name="Zhao X."/>
            <person name="Lu X."/>
            <person name="Mao Y."/>
        </authorList>
    </citation>
    <scope>NUCLEOTIDE SEQUENCE [LARGE SCALE GENOMIC DNA]</scope>
    <source>
        <strain evidence="2 3">Ni1-3</strain>
    </source>
</reference>
<dbReference type="OrthoDB" id="5588209at2"/>
<dbReference type="Gene3D" id="3.30.70.860">
    <property type="match status" value="1"/>
</dbReference>
<comment type="similarity">
    <text evidence="1">Belongs to the UPF0381 family.</text>
</comment>
<evidence type="ECO:0000256" key="1">
    <source>
        <dbReference type="ARBA" id="ARBA00006201"/>
    </source>
</evidence>
<accession>A0A5B8QXK7</accession>
<gene>
    <name evidence="2" type="ORF">D0436_09705</name>
</gene>
<proteinExistence type="inferred from homology"/>
<evidence type="ECO:0000313" key="3">
    <source>
        <dbReference type="Proteomes" id="UP000321124"/>
    </source>
</evidence>
<organism evidence="2 3">
    <name type="scientific">Shewanella decolorationis</name>
    <dbReference type="NCBI Taxonomy" id="256839"/>
    <lineage>
        <taxon>Bacteria</taxon>
        <taxon>Pseudomonadati</taxon>
        <taxon>Pseudomonadota</taxon>
        <taxon>Gammaproteobacteria</taxon>
        <taxon>Alteromonadales</taxon>
        <taxon>Shewanellaceae</taxon>
        <taxon>Shewanella</taxon>
    </lineage>
</organism>
<protein>
    <submittedName>
        <fullName evidence="2">YfcZ/YiiS family protein</fullName>
    </submittedName>
</protein>
<sequence>MKGIIAGQAATVNDTCTDCGSFVDIGAVIDEQDTALELTFTGAQAEVDATNMLERAQARFSQTQGNIVPNNAGATLTLVFDVSVEKMIFQLENGL</sequence>
<dbReference type="GO" id="GO:0005829">
    <property type="term" value="C:cytosol"/>
    <property type="evidence" value="ECO:0007669"/>
    <property type="project" value="TreeGrafter"/>
</dbReference>
<dbReference type="PANTHER" id="PTHR38769">
    <property type="entry name" value="UPF0381 PROTEIN YFCZ-RELATED"/>
    <property type="match status" value="1"/>
</dbReference>